<dbReference type="RefSeq" id="WP_164357999.1">
    <property type="nucleotide sequence ID" value="NZ_JAAGME010000952.1"/>
</dbReference>
<proteinExistence type="predicted"/>
<protein>
    <submittedName>
        <fullName evidence="2">Uncharacterized protein</fullName>
    </submittedName>
</protein>
<name>A0A6N9VEN6_STRMI</name>
<feature type="compositionally biased region" description="Gly residues" evidence="1">
    <location>
        <begin position="95"/>
        <end position="105"/>
    </location>
</feature>
<feature type="non-terminal residue" evidence="2">
    <location>
        <position position="1"/>
    </location>
</feature>
<dbReference type="Proteomes" id="UP000471648">
    <property type="component" value="Unassembled WGS sequence"/>
</dbReference>
<dbReference type="AlphaFoldDB" id="A0A6N9VEN6"/>
<accession>A0A6N9VEN6</accession>
<feature type="non-terminal residue" evidence="2">
    <location>
        <position position="105"/>
    </location>
</feature>
<organism evidence="2 3">
    <name type="scientific">Streptomyces microflavus</name>
    <name type="common">Streptomyces lipmanii</name>
    <dbReference type="NCBI Taxonomy" id="1919"/>
    <lineage>
        <taxon>Bacteria</taxon>
        <taxon>Bacillati</taxon>
        <taxon>Actinomycetota</taxon>
        <taxon>Actinomycetes</taxon>
        <taxon>Kitasatosporales</taxon>
        <taxon>Streptomycetaceae</taxon>
        <taxon>Streptomyces</taxon>
    </lineage>
</organism>
<reference evidence="2 3" key="1">
    <citation type="submission" date="2020-01" db="EMBL/GenBank/DDBJ databases">
        <title>Insect and environment-associated Actinomycetes.</title>
        <authorList>
            <person name="Currrie C."/>
            <person name="Chevrette M."/>
            <person name="Carlson C."/>
            <person name="Stubbendieck R."/>
            <person name="Wendt-Pienkowski E."/>
        </authorList>
    </citation>
    <scope>NUCLEOTIDE SEQUENCE [LARGE SCALE GENOMIC DNA]</scope>
    <source>
        <strain evidence="2 3">SID14438</strain>
    </source>
</reference>
<gene>
    <name evidence="2" type="ORF">G3I39_23130</name>
</gene>
<evidence type="ECO:0000313" key="3">
    <source>
        <dbReference type="Proteomes" id="UP000471648"/>
    </source>
</evidence>
<comment type="caution">
    <text evidence="2">The sequence shown here is derived from an EMBL/GenBank/DDBJ whole genome shotgun (WGS) entry which is preliminary data.</text>
</comment>
<feature type="region of interest" description="Disordered" evidence="1">
    <location>
        <begin position="79"/>
        <end position="105"/>
    </location>
</feature>
<sequence length="105" mass="10824">ADAIQSYLANLLSSPPGEDLGLPDIPDSAVVLVGLFQPLQILLIGDGPSKNIRKGAPAPRSHVAARQRKREATVKAEAFGITGVQPEPEHAAGAVEGGGLNALRN</sequence>
<dbReference type="EMBL" id="JAAGME010000952">
    <property type="protein sequence ID" value="NEB69922.1"/>
    <property type="molecule type" value="Genomic_DNA"/>
</dbReference>
<evidence type="ECO:0000256" key="1">
    <source>
        <dbReference type="SAM" id="MobiDB-lite"/>
    </source>
</evidence>
<evidence type="ECO:0000313" key="2">
    <source>
        <dbReference type="EMBL" id="NEB69922.1"/>
    </source>
</evidence>
<feature type="region of interest" description="Disordered" evidence="1">
    <location>
        <begin position="50"/>
        <end position="69"/>
    </location>
</feature>